<keyword evidence="4" id="KW-0808">Transferase</keyword>
<evidence type="ECO:0000313" key="5">
    <source>
        <dbReference type="Proteomes" id="UP000271573"/>
    </source>
</evidence>
<evidence type="ECO:0000259" key="2">
    <source>
        <dbReference type="Pfam" id="PF01757"/>
    </source>
</evidence>
<keyword evidence="5" id="KW-1185">Reference proteome</keyword>
<accession>A0A3G9IGT4</accession>
<feature type="transmembrane region" description="Helical" evidence="1">
    <location>
        <begin position="222"/>
        <end position="240"/>
    </location>
</feature>
<dbReference type="GO" id="GO:0016020">
    <property type="term" value="C:membrane"/>
    <property type="evidence" value="ECO:0007669"/>
    <property type="project" value="TreeGrafter"/>
</dbReference>
<sequence length="675" mass="72647">MRGEIQALRALAASMVVLFHVWPALVPGGYAGVDVFFVISGYLITAHLLTERERHGRIHFGAFWARRARRLLPAAYTVIVVSAIGVLLWIPLGERVVNFRELVASSAYFENWRLAHDAVDYLAQANAPSVIQHYWTLSVEEQFYLVWPLLIAGALMLRRWLRWGVPAVVGTVTVASFAYSLWMTATHPATAYFVTPVRVWEFGVGALVVMGDRRLWPSLPPWLADLLVWGGIILVGLTSFELSGSTAFPGWAALMPTLGAAAVIAGGTRPGRLSPQRLLGLWPIQELGAISYAVYLWHWPLLILAPHALGHRLTELDRWVIVVLTLVFAELSTRTIEQWFRTTPRIAGAKPVWALSGAAIAAAVTVGLLASAQSNASSQISANEARVAAMIAHPPPCFGAAAMDPTQSCPVGPIGQLVPTPATANADFPSMPNCFNDYTTSTLLSCTYGPVGDPRVPVVALIGDSHALSYLPPLIRLAQEHKLVVMAQLKAHCPWVDTAYAAAISASCGQFQQKVDGWLRTNAHRIDVVLTLGRYDTMPGDLAARVKAVAAAWRTANADGIPVAGIVDQPYRADAPTPCLALLDRVEATSCSVPRGGPIGALRAGDPTRGAVAAVRRAVAIDLTDFFCGPTICPAVIGGVTVYRDPSHMTSTFAATLGPYVWRDLVATGWLTAAH</sequence>
<organism evidence="4 5">
    <name type="scientific">Nocardioides baekrokdamisoli</name>
    <dbReference type="NCBI Taxonomy" id="1804624"/>
    <lineage>
        <taxon>Bacteria</taxon>
        <taxon>Bacillati</taxon>
        <taxon>Actinomycetota</taxon>
        <taxon>Actinomycetes</taxon>
        <taxon>Propionibacteriales</taxon>
        <taxon>Nocardioidaceae</taxon>
        <taxon>Nocardioides</taxon>
    </lineage>
</organism>
<dbReference type="InterPro" id="IPR050879">
    <property type="entry name" value="Acyltransferase_3"/>
</dbReference>
<dbReference type="InterPro" id="IPR002656">
    <property type="entry name" value="Acyl_transf_3_dom"/>
</dbReference>
<dbReference type="Pfam" id="PF19040">
    <property type="entry name" value="SGNH"/>
    <property type="match status" value="1"/>
</dbReference>
<protein>
    <submittedName>
        <fullName evidence="4">Acyltransferase</fullName>
    </submittedName>
</protein>
<dbReference type="GO" id="GO:0016747">
    <property type="term" value="F:acyltransferase activity, transferring groups other than amino-acyl groups"/>
    <property type="evidence" value="ECO:0007669"/>
    <property type="project" value="InterPro"/>
</dbReference>
<dbReference type="AlphaFoldDB" id="A0A3G9IGT4"/>
<evidence type="ECO:0000256" key="1">
    <source>
        <dbReference type="SAM" id="Phobius"/>
    </source>
</evidence>
<reference evidence="4 5" key="1">
    <citation type="submission" date="2018-11" db="EMBL/GenBank/DDBJ databases">
        <title>Complete genome sequence of Nocardioides baekrokdamisoli strain KCTC 39748.</title>
        <authorList>
            <person name="Kang S.W."/>
            <person name="Lee K.C."/>
            <person name="Kim K.K."/>
            <person name="Kim J.S."/>
            <person name="Kim D.S."/>
            <person name="Ko S.H."/>
            <person name="Yang S.H."/>
            <person name="Shin Y.K."/>
            <person name="Lee J.S."/>
        </authorList>
    </citation>
    <scope>NUCLEOTIDE SEQUENCE [LARGE SCALE GENOMIC DNA]</scope>
    <source>
        <strain evidence="4 5">KCTC 39748</strain>
    </source>
</reference>
<evidence type="ECO:0000259" key="3">
    <source>
        <dbReference type="Pfam" id="PF19040"/>
    </source>
</evidence>
<dbReference type="EMBL" id="AP019307">
    <property type="protein sequence ID" value="BBH17402.1"/>
    <property type="molecule type" value="Genomic_DNA"/>
</dbReference>
<feature type="domain" description="SGNH" evidence="3">
    <location>
        <begin position="444"/>
        <end position="661"/>
    </location>
</feature>
<keyword evidence="4" id="KW-0012">Acyltransferase</keyword>
<dbReference type="KEGG" id="nbe:Back2_16890"/>
<feature type="transmembrane region" description="Helical" evidence="1">
    <location>
        <begin position="31"/>
        <end position="50"/>
    </location>
</feature>
<dbReference type="PANTHER" id="PTHR23028">
    <property type="entry name" value="ACETYLTRANSFERASE"/>
    <property type="match status" value="1"/>
</dbReference>
<dbReference type="Pfam" id="PF01757">
    <property type="entry name" value="Acyl_transf_3"/>
    <property type="match status" value="1"/>
</dbReference>
<keyword evidence="1" id="KW-0812">Transmembrane</keyword>
<dbReference type="InterPro" id="IPR043968">
    <property type="entry name" value="SGNH"/>
</dbReference>
<dbReference type="PANTHER" id="PTHR23028:SF53">
    <property type="entry name" value="ACYL_TRANSF_3 DOMAIN-CONTAINING PROTEIN"/>
    <property type="match status" value="1"/>
</dbReference>
<keyword evidence="1" id="KW-1133">Transmembrane helix</keyword>
<feature type="domain" description="Acyltransferase 3" evidence="2">
    <location>
        <begin position="4"/>
        <end position="328"/>
    </location>
</feature>
<feature type="transmembrane region" description="Helical" evidence="1">
    <location>
        <begin position="278"/>
        <end position="299"/>
    </location>
</feature>
<evidence type="ECO:0000313" key="4">
    <source>
        <dbReference type="EMBL" id="BBH17402.1"/>
    </source>
</evidence>
<feature type="transmembrane region" description="Helical" evidence="1">
    <location>
        <begin position="71"/>
        <end position="92"/>
    </location>
</feature>
<feature type="transmembrane region" description="Helical" evidence="1">
    <location>
        <begin position="168"/>
        <end position="185"/>
    </location>
</feature>
<feature type="transmembrane region" description="Helical" evidence="1">
    <location>
        <begin position="7"/>
        <end position="25"/>
    </location>
</feature>
<keyword evidence="1" id="KW-0472">Membrane</keyword>
<dbReference type="Proteomes" id="UP000271573">
    <property type="component" value="Chromosome"/>
</dbReference>
<dbReference type="GO" id="GO:0009103">
    <property type="term" value="P:lipopolysaccharide biosynthetic process"/>
    <property type="evidence" value="ECO:0007669"/>
    <property type="project" value="TreeGrafter"/>
</dbReference>
<feature type="transmembrane region" description="Helical" evidence="1">
    <location>
        <begin position="246"/>
        <end position="266"/>
    </location>
</feature>
<proteinExistence type="predicted"/>
<gene>
    <name evidence="4" type="ORF">Back2_16890</name>
</gene>
<name>A0A3G9IGT4_9ACTN</name>